<protein>
    <submittedName>
        <fullName evidence="4">Uncharacterized protein</fullName>
    </submittedName>
</protein>
<evidence type="ECO:0000313" key="5">
    <source>
        <dbReference type="Proteomes" id="UP001281410"/>
    </source>
</evidence>
<evidence type="ECO:0000256" key="2">
    <source>
        <dbReference type="ARBA" id="ARBA00023043"/>
    </source>
</evidence>
<accession>A0AAE0B3X4</accession>
<reference evidence="4" key="1">
    <citation type="journal article" date="2023" name="Plant J.">
        <title>Genome sequences and population genomics provide insights into the demographic history, inbreeding, and mutation load of two 'living fossil' tree species of Dipteronia.</title>
        <authorList>
            <person name="Feng Y."/>
            <person name="Comes H.P."/>
            <person name="Chen J."/>
            <person name="Zhu S."/>
            <person name="Lu R."/>
            <person name="Zhang X."/>
            <person name="Li P."/>
            <person name="Qiu J."/>
            <person name="Olsen K.M."/>
            <person name="Qiu Y."/>
        </authorList>
    </citation>
    <scope>NUCLEOTIDE SEQUENCE</scope>
    <source>
        <strain evidence="4">NBL</strain>
    </source>
</reference>
<dbReference type="EMBL" id="JANJYJ010000001">
    <property type="protein sequence ID" value="KAK3228927.1"/>
    <property type="molecule type" value="Genomic_DNA"/>
</dbReference>
<evidence type="ECO:0000313" key="4">
    <source>
        <dbReference type="EMBL" id="KAK3228927.1"/>
    </source>
</evidence>
<dbReference type="GO" id="GO:0005737">
    <property type="term" value="C:cytoplasm"/>
    <property type="evidence" value="ECO:0007669"/>
    <property type="project" value="TreeGrafter"/>
</dbReference>
<organism evidence="4 5">
    <name type="scientific">Dipteronia sinensis</name>
    <dbReference type="NCBI Taxonomy" id="43782"/>
    <lineage>
        <taxon>Eukaryota</taxon>
        <taxon>Viridiplantae</taxon>
        <taxon>Streptophyta</taxon>
        <taxon>Embryophyta</taxon>
        <taxon>Tracheophyta</taxon>
        <taxon>Spermatophyta</taxon>
        <taxon>Magnoliopsida</taxon>
        <taxon>eudicotyledons</taxon>
        <taxon>Gunneridae</taxon>
        <taxon>Pentapetalae</taxon>
        <taxon>rosids</taxon>
        <taxon>malvids</taxon>
        <taxon>Sapindales</taxon>
        <taxon>Sapindaceae</taxon>
        <taxon>Hippocastanoideae</taxon>
        <taxon>Acereae</taxon>
        <taxon>Dipteronia</taxon>
    </lineage>
</organism>
<sequence>MRLTGGKSRRSSTRSTSTPPISVLLKKIPNGDVFEASHADDVDRFRFLLDSGLVNVNARDRWDSVAHNYDCLASQFDTAPMLLESGAICSDHTFDSYRCQYAAAAAVGTV</sequence>
<proteinExistence type="predicted"/>
<dbReference type="InterPro" id="IPR044515">
    <property type="entry name" value="ABTB1"/>
</dbReference>
<keyword evidence="2" id="KW-0040">ANK repeat</keyword>
<dbReference type="PANTHER" id="PTHR46231">
    <property type="entry name" value="ANKYRIN REPEAT AND BTB/POZ DOMAIN-CONTAINING PROTEIN 1"/>
    <property type="match status" value="1"/>
</dbReference>
<dbReference type="Proteomes" id="UP001281410">
    <property type="component" value="Unassembled WGS sequence"/>
</dbReference>
<keyword evidence="1" id="KW-0677">Repeat</keyword>
<dbReference type="PANTHER" id="PTHR46231:SF1">
    <property type="entry name" value="ANKYRIN REPEAT AND BTB_POZ DOMAIN-CONTAINING PROTEIN 1"/>
    <property type="match status" value="1"/>
</dbReference>
<feature type="region of interest" description="Disordered" evidence="3">
    <location>
        <begin position="1"/>
        <end position="21"/>
    </location>
</feature>
<comment type="caution">
    <text evidence="4">The sequence shown here is derived from an EMBL/GenBank/DDBJ whole genome shotgun (WGS) entry which is preliminary data.</text>
</comment>
<dbReference type="GO" id="GO:0000151">
    <property type="term" value="C:ubiquitin ligase complex"/>
    <property type="evidence" value="ECO:0007669"/>
    <property type="project" value="TreeGrafter"/>
</dbReference>
<evidence type="ECO:0000256" key="3">
    <source>
        <dbReference type="SAM" id="MobiDB-lite"/>
    </source>
</evidence>
<dbReference type="AlphaFoldDB" id="A0AAE0B3X4"/>
<evidence type="ECO:0000256" key="1">
    <source>
        <dbReference type="ARBA" id="ARBA00022737"/>
    </source>
</evidence>
<name>A0AAE0B3X4_9ROSI</name>
<gene>
    <name evidence="4" type="ORF">Dsin_000808</name>
</gene>
<keyword evidence="5" id="KW-1185">Reference proteome</keyword>